<dbReference type="InterPro" id="IPR054545">
    <property type="entry name" value="ApeI-like"/>
</dbReference>
<protein>
    <submittedName>
        <fullName evidence="3">3-hydroxyacyl-(Acyl-carrier-protein) dehydratase</fullName>
        <ecNumber evidence="3">4.2.1.-</ecNumber>
    </submittedName>
</protein>
<dbReference type="EMBL" id="CP002546">
    <property type="protein sequence ID" value="ADY58652.1"/>
    <property type="molecule type" value="Genomic_DNA"/>
</dbReference>
<dbReference type="eggNOG" id="COG0764">
    <property type="taxonomic scope" value="Bacteria"/>
</dbReference>
<dbReference type="Pfam" id="PF22818">
    <property type="entry name" value="ApeI-like"/>
    <property type="match status" value="1"/>
</dbReference>
<dbReference type="InterPro" id="IPR013114">
    <property type="entry name" value="FabA_FabZ"/>
</dbReference>
<evidence type="ECO:0000259" key="2">
    <source>
        <dbReference type="Pfam" id="PF22818"/>
    </source>
</evidence>
<reference evidence="4" key="1">
    <citation type="submission" date="2011-02" db="EMBL/GenBank/DDBJ databases">
        <title>The complete genome of Planctomyces brasiliensis DSM 5305.</title>
        <authorList>
            <person name="Lucas S."/>
            <person name="Copeland A."/>
            <person name="Lapidus A."/>
            <person name="Bruce D."/>
            <person name="Goodwin L."/>
            <person name="Pitluck S."/>
            <person name="Kyrpides N."/>
            <person name="Mavromatis K."/>
            <person name="Pagani I."/>
            <person name="Ivanova N."/>
            <person name="Ovchinnikova G."/>
            <person name="Lu M."/>
            <person name="Detter J.C."/>
            <person name="Han C."/>
            <person name="Land M."/>
            <person name="Hauser L."/>
            <person name="Markowitz V."/>
            <person name="Cheng J.-F."/>
            <person name="Hugenholtz P."/>
            <person name="Woyke T."/>
            <person name="Wu D."/>
            <person name="Tindall B."/>
            <person name="Pomrenke H.G."/>
            <person name="Brambilla E."/>
            <person name="Klenk H.-P."/>
            <person name="Eisen J.A."/>
        </authorList>
    </citation>
    <scope>NUCLEOTIDE SEQUENCE [LARGE SCALE GENOMIC DNA]</scope>
    <source>
        <strain evidence="4">ATCC 49424 / DSM 5305 / JCM 21570 / NBRC 103401 / IFAM 1448</strain>
    </source>
</reference>
<dbReference type="GO" id="GO:0016829">
    <property type="term" value="F:lyase activity"/>
    <property type="evidence" value="ECO:0007669"/>
    <property type="project" value="UniProtKB-KW"/>
</dbReference>
<dbReference type="STRING" id="756272.Plabr_1031"/>
<name>F0SJW3_RUBBR</name>
<accession>F0SJW3</accession>
<dbReference type="PANTHER" id="PTHR30272">
    <property type="entry name" value="3-HYDROXYACYL-[ACYL-CARRIER-PROTEIN] DEHYDRATASE"/>
    <property type="match status" value="1"/>
</dbReference>
<organism evidence="3 4">
    <name type="scientific">Rubinisphaera brasiliensis (strain ATCC 49424 / DSM 5305 / JCM 21570 / IAM 15109 / NBRC 103401 / IFAM 1448)</name>
    <name type="common">Planctomyces brasiliensis</name>
    <dbReference type="NCBI Taxonomy" id="756272"/>
    <lineage>
        <taxon>Bacteria</taxon>
        <taxon>Pseudomonadati</taxon>
        <taxon>Planctomycetota</taxon>
        <taxon>Planctomycetia</taxon>
        <taxon>Planctomycetales</taxon>
        <taxon>Planctomycetaceae</taxon>
        <taxon>Rubinisphaera</taxon>
    </lineage>
</organism>
<dbReference type="KEGG" id="pbs:Plabr_1031"/>
<gene>
    <name evidence="3" type="ordered locus">Plabr_1031</name>
</gene>
<sequence>MDIEQIKKYIPHREPFLWIDEVLDLDAESIHATKYINPDFEVFQGHYPDFPLLPGVLQCEMALQASAILIARQHELEGEKVPVATRMNNVKFKHMVRPGDTANIYVEITERLGDAFYMTGKIVVDGRVTTRLDFAATATDSPN</sequence>
<dbReference type="Proteomes" id="UP000006860">
    <property type="component" value="Chromosome"/>
</dbReference>
<dbReference type="PANTHER" id="PTHR30272:SF1">
    <property type="entry name" value="3-HYDROXYACYL-[ACYL-CARRIER-PROTEIN] DEHYDRATASE"/>
    <property type="match status" value="1"/>
</dbReference>
<dbReference type="InterPro" id="IPR029069">
    <property type="entry name" value="HotDog_dom_sf"/>
</dbReference>
<dbReference type="HOGENOM" id="CLU_078912_3_3_0"/>
<dbReference type="AlphaFoldDB" id="F0SJW3"/>
<feature type="domain" description="ApeI dehydratase-like" evidence="2">
    <location>
        <begin position="26"/>
        <end position="114"/>
    </location>
</feature>
<dbReference type="SUPFAM" id="SSF54637">
    <property type="entry name" value="Thioesterase/thiol ester dehydrase-isomerase"/>
    <property type="match status" value="1"/>
</dbReference>
<dbReference type="RefSeq" id="WP_013627387.1">
    <property type="nucleotide sequence ID" value="NC_015174.1"/>
</dbReference>
<evidence type="ECO:0000256" key="1">
    <source>
        <dbReference type="ARBA" id="ARBA00023239"/>
    </source>
</evidence>
<keyword evidence="1 3" id="KW-0456">Lyase</keyword>
<dbReference type="CDD" id="cd01288">
    <property type="entry name" value="FabZ"/>
    <property type="match status" value="1"/>
</dbReference>
<dbReference type="OrthoDB" id="9772788at2"/>
<proteinExistence type="predicted"/>
<keyword evidence="4" id="KW-1185">Reference proteome</keyword>
<dbReference type="Gene3D" id="3.10.129.10">
    <property type="entry name" value="Hotdog Thioesterase"/>
    <property type="match status" value="1"/>
</dbReference>
<dbReference type="EC" id="4.2.1.-" evidence="3"/>
<evidence type="ECO:0000313" key="3">
    <source>
        <dbReference type="EMBL" id="ADY58652.1"/>
    </source>
</evidence>
<evidence type="ECO:0000313" key="4">
    <source>
        <dbReference type="Proteomes" id="UP000006860"/>
    </source>
</evidence>